<feature type="region of interest" description="Disordered" evidence="1">
    <location>
        <begin position="14"/>
        <end position="57"/>
    </location>
</feature>
<keyword evidence="3" id="KW-1185">Reference proteome</keyword>
<evidence type="ECO:0000313" key="3">
    <source>
        <dbReference type="Proteomes" id="UP000503447"/>
    </source>
</evidence>
<evidence type="ECO:0000313" key="2">
    <source>
        <dbReference type="EMBL" id="QJW95401.1"/>
    </source>
</evidence>
<name>A0A6M5YQ71_9BACT</name>
<dbReference type="KEGG" id="ftj:FTUN_2950"/>
<dbReference type="EMBL" id="CP053452">
    <property type="protein sequence ID" value="QJW95401.1"/>
    <property type="molecule type" value="Genomic_DNA"/>
</dbReference>
<gene>
    <name evidence="2" type="ORF">FTUN_2950</name>
</gene>
<evidence type="ECO:0000256" key="1">
    <source>
        <dbReference type="SAM" id="MobiDB-lite"/>
    </source>
</evidence>
<accession>A0A6M5YQ71</accession>
<proteinExistence type="predicted"/>
<dbReference type="AlphaFoldDB" id="A0A6M5YQ71"/>
<reference evidence="3" key="1">
    <citation type="submission" date="2020-05" db="EMBL/GenBank/DDBJ databases">
        <title>Frigoriglobus tundricola gen. nov., sp. nov., a psychrotolerant cellulolytic planctomycete of the family Gemmataceae with two divergent copies of 16S rRNA gene.</title>
        <authorList>
            <person name="Kulichevskaya I.S."/>
            <person name="Ivanova A.A."/>
            <person name="Naumoff D.G."/>
            <person name="Beletsky A.V."/>
            <person name="Rijpstra W.I.C."/>
            <person name="Sinninghe Damste J.S."/>
            <person name="Mardanov A.V."/>
            <person name="Ravin N.V."/>
            <person name="Dedysh S.N."/>
        </authorList>
    </citation>
    <scope>NUCLEOTIDE SEQUENCE [LARGE SCALE GENOMIC DNA]</scope>
    <source>
        <strain evidence="3">PL17</strain>
    </source>
</reference>
<organism evidence="2 3">
    <name type="scientific">Frigoriglobus tundricola</name>
    <dbReference type="NCBI Taxonomy" id="2774151"/>
    <lineage>
        <taxon>Bacteria</taxon>
        <taxon>Pseudomonadati</taxon>
        <taxon>Planctomycetota</taxon>
        <taxon>Planctomycetia</taxon>
        <taxon>Gemmatales</taxon>
        <taxon>Gemmataceae</taxon>
        <taxon>Frigoriglobus</taxon>
    </lineage>
</organism>
<feature type="compositionally biased region" description="Polar residues" evidence="1">
    <location>
        <begin position="15"/>
        <end position="25"/>
    </location>
</feature>
<sequence length="57" mass="6239">MFKKGLDELRELGSFSGSNIAQPNHPSFYGNPEPAKGVTSPEPEAAPDRGPEIERER</sequence>
<dbReference type="Proteomes" id="UP000503447">
    <property type="component" value="Chromosome"/>
</dbReference>
<feature type="compositionally biased region" description="Basic and acidic residues" evidence="1">
    <location>
        <begin position="46"/>
        <end position="57"/>
    </location>
</feature>
<protein>
    <submittedName>
        <fullName evidence="2">Uncharacterized protein</fullName>
    </submittedName>
</protein>